<dbReference type="EMBL" id="JAMGBD010000002">
    <property type="protein sequence ID" value="MCL6684349.1"/>
    <property type="molecule type" value="Genomic_DNA"/>
</dbReference>
<gene>
    <name evidence="1" type="ORF">LZ536_10620</name>
</gene>
<keyword evidence="2" id="KW-1185">Reference proteome</keyword>
<reference evidence="1" key="1">
    <citation type="submission" date="2022-05" db="EMBL/GenBank/DDBJ databases">
        <authorList>
            <person name="Jo J.-H."/>
            <person name="Im W.-T."/>
        </authorList>
    </citation>
    <scope>NUCLEOTIDE SEQUENCE</scope>
    <source>
        <strain evidence="1">SE158</strain>
    </source>
</reference>
<organism evidence="1 2">
    <name type="scientific">Sphingomonas alba</name>
    <dbReference type="NCBI Taxonomy" id="2908208"/>
    <lineage>
        <taxon>Bacteria</taxon>
        <taxon>Pseudomonadati</taxon>
        <taxon>Pseudomonadota</taxon>
        <taxon>Alphaproteobacteria</taxon>
        <taxon>Sphingomonadales</taxon>
        <taxon>Sphingomonadaceae</taxon>
        <taxon>Sphingomonas</taxon>
    </lineage>
</organism>
<evidence type="ECO:0000313" key="1">
    <source>
        <dbReference type="EMBL" id="MCL6684349.1"/>
    </source>
</evidence>
<accession>A0ABT0RNW7</accession>
<evidence type="ECO:0000313" key="2">
    <source>
        <dbReference type="Proteomes" id="UP001165363"/>
    </source>
</evidence>
<dbReference type="Proteomes" id="UP001165363">
    <property type="component" value="Unassembled WGS sequence"/>
</dbReference>
<protein>
    <submittedName>
        <fullName evidence="1">Uncharacterized protein</fullName>
    </submittedName>
</protein>
<comment type="caution">
    <text evidence="1">The sequence shown here is derived from an EMBL/GenBank/DDBJ whole genome shotgun (WGS) entry which is preliminary data.</text>
</comment>
<sequence length="142" mass="14683">MAPRAAEAIDPRVPIPSEVVSGPADPALVSKVILYYAQAAHKGDVAFEAALPNAERMVAAAGPAQSESWIAAQQAVSALIASRAPVTEAISHLDELASSQVIANGGILPGDLEIIQAASRLASTIGDREAAVIDRLQRQLAR</sequence>
<name>A0ABT0RNW7_9SPHN</name>
<dbReference type="RefSeq" id="WP_249848764.1">
    <property type="nucleotide sequence ID" value="NZ_JAMGBD010000002.1"/>
</dbReference>
<proteinExistence type="predicted"/>